<protein>
    <submittedName>
        <fullName evidence="2">Uncharacterized protein</fullName>
    </submittedName>
</protein>
<evidence type="ECO:0000313" key="2">
    <source>
        <dbReference type="EMBL" id="GAD58540.1"/>
    </source>
</evidence>
<feature type="compositionally biased region" description="Basic and acidic residues" evidence="1">
    <location>
        <begin position="145"/>
        <end position="161"/>
    </location>
</feature>
<keyword evidence="3" id="KW-1185">Reference proteome</keyword>
<dbReference type="OrthoDB" id="7204392at2"/>
<comment type="caution">
    <text evidence="2">The sequence shown here is derived from an EMBL/GenBank/DDBJ whole genome shotgun (WGS) entry which is preliminary data.</text>
</comment>
<sequence length="172" mass="19184">MDPNEPKDPDEPAPFPAGAHDPFPPRGAELAPEVPTSAPDPEPDDRNDWIQSADAHDLPTREPRLKTLGRYAFPPEPPLDEEGEAARDRRWTSRTVIFATLFLLVFNSVSIQSWARQQEPGWITATVQQLSDVWTAQISQLGADQPREGVREAYETARDQRFPGQPDAPPPT</sequence>
<gene>
    <name evidence="2" type="ORF">MBEBAB_0790</name>
</gene>
<feature type="region of interest" description="Disordered" evidence="1">
    <location>
        <begin position="141"/>
        <end position="172"/>
    </location>
</feature>
<proteinExistence type="predicted"/>
<accession>A0A8E0KKK3</accession>
<feature type="compositionally biased region" description="Basic and acidic residues" evidence="1">
    <location>
        <begin position="1"/>
        <end position="10"/>
    </location>
</feature>
<evidence type="ECO:0000313" key="3">
    <source>
        <dbReference type="Proteomes" id="UP000016569"/>
    </source>
</evidence>
<evidence type="ECO:0000256" key="1">
    <source>
        <dbReference type="SAM" id="MobiDB-lite"/>
    </source>
</evidence>
<dbReference type="RefSeq" id="WP_021696636.1">
    <property type="nucleotide sequence ID" value="NZ_BATC01000008.1"/>
</dbReference>
<reference evidence="3" key="1">
    <citation type="journal article" date="2013" name="Genome Announc.">
        <title>Draft Genome Sequence of the Dimorphic Prosthecate Bacterium Brevundimonas abyssalis TAR-001T.</title>
        <authorList>
            <person name="Tsubouchi T."/>
            <person name="Nishi S."/>
            <person name="Usui K."/>
            <person name="Shimane Y."/>
            <person name="Takaki Y."/>
            <person name="Maruyama T."/>
            <person name="Hatada Y."/>
        </authorList>
    </citation>
    <scope>NUCLEOTIDE SEQUENCE [LARGE SCALE GENOMIC DNA]</scope>
    <source>
        <strain evidence="3">TAR-001</strain>
    </source>
</reference>
<name>A0A8E0KKK3_9CAUL</name>
<feature type="compositionally biased region" description="Basic and acidic residues" evidence="1">
    <location>
        <begin position="44"/>
        <end position="65"/>
    </location>
</feature>
<feature type="region of interest" description="Disordered" evidence="1">
    <location>
        <begin position="1"/>
        <end position="88"/>
    </location>
</feature>
<dbReference type="Proteomes" id="UP000016569">
    <property type="component" value="Unassembled WGS sequence"/>
</dbReference>
<dbReference type="EMBL" id="BATC01000008">
    <property type="protein sequence ID" value="GAD58540.1"/>
    <property type="molecule type" value="Genomic_DNA"/>
</dbReference>
<dbReference type="AlphaFoldDB" id="A0A8E0KKK3"/>
<organism evidence="2 3">
    <name type="scientific">Brevundimonas abyssalis TAR-001</name>
    <dbReference type="NCBI Taxonomy" id="1391729"/>
    <lineage>
        <taxon>Bacteria</taxon>
        <taxon>Pseudomonadati</taxon>
        <taxon>Pseudomonadota</taxon>
        <taxon>Alphaproteobacteria</taxon>
        <taxon>Caulobacterales</taxon>
        <taxon>Caulobacteraceae</taxon>
        <taxon>Brevundimonas</taxon>
    </lineage>
</organism>